<comment type="similarity">
    <text evidence="1 11">Belongs to the class-I aminoacyl-tRNA synthetase family.</text>
</comment>
<evidence type="ECO:0000256" key="6">
    <source>
        <dbReference type="ARBA" id="ARBA00022917"/>
    </source>
</evidence>
<dbReference type="InterPro" id="IPR009008">
    <property type="entry name" value="Val/Leu/Ile-tRNA-synth_edit"/>
</dbReference>
<keyword evidence="12" id="KW-0175">Coiled coil</keyword>
<dbReference type="Proteomes" id="UP001158576">
    <property type="component" value="Chromosome PAR"/>
</dbReference>
<evidence type="ECO:0000256" key="13">
    <source>
        <dbReference type="SAM" id="MobiDB-lite"/>
    </source>
</evidence>
<evidence type="ECO:0000256" key="9">
    <source>
        <dbReference type="ARBA" id="ARBA00029936"/>
    </source>
</evidence>
<feature type="coiled-coil region" evidence="12">
    <location>
        <begin position="1145"/>
        <end position="1207"/>
    </location>
</feature>
<dbReference type="PROSITE" id="PS00178">
    <property type="entry name" value="AA_TRNA_LIGASE_I"/>
    <property type="match status" value="1"/>
</dbReference>
<protein>
    <recommendedName>
        <fullName evidence="8">Valine--tRNA ligase</fullName>
        <ecNumber evidence="2">6.1.1.9</ecNumber>
    </recommendedName>
    <alternativeName>
        <fullName evidence="9">Valyl-tRNA synthetase</fullName>
    </alternativeName>
</protein>
<dbReference type="Pfam" id="PF00133">
    <property type="entry name" value="tRNA-synt_1"/>
    <property type="match status" value="1"/>
</dbReference>
<keyword evidence="3 11" id="KW-0436">Ligase</keyword>
<keyword evidence="7 11" id="KW-0030">Aminoacyl-tRNA synthetase</keyword>
<evidence type="ECO:0000256" key="2">
    <source>
        <dbReference type="ARBA" id="ARBA00013169"/>
    </source>
</evidence>
<dbReference type="SUPFAM" id="SSF46589">
    <property type="entry name" value="tRNA-binding arm"/>
    <property type="match status" value="1"/>
</dbReference>
<dbReference type="Gene3D" id="1.20.1050.10">
    <property type="match status" value="1"/>
</dbReference>
<dbReference type="EC" id="6.1.1.9" evidence="2"/>
<dbReference type="PROSITE" id="PS50405">
    <property type="entry name" value="GST_CTER"/>
    <property type="match status" value="1"/>
</dbReference>
<evidence type="ECO:0000256" key="4">
    <source>
        <dbReference type="ARBA" id="ARBA00022741"/>
    </source>
</evidence>
<sequence>MSDYFQLKVAAAEAITVKLEASKSAENAPSVAKILSLVQDSSIEKQAQILNYESLSDQHLLPLVENLTQPLSGKMKYEEKVYNQNLEDFMKHCQALEKILGENYLLGEELSVADTTLAACLKPAFENLFGKSEREALPKLTNWYSSLMKNDKLKKHFKVNFIENRKVFDAAELEKKLAKEAEKARKKAEKEAKFAAKKAAAAAAKKDKPAKAAAKKEEKPAKAAAPEVVTYTEGTAKGDKKSTTCELPKAYSPKYVEAAWSEWWEKQGFYKPEYGRENVYADNPKGHFTIMIPPPNVTGTLHLGHALTLAVEDCITRWHRMNGKTVLWNPGCDHAGIATQVVVEKRLKKERNITRHQLGRDAFVDEVWKWKNEKGDTIYNQIRAMGASVDWDRAAFTMDPKLYKAVQTAFIRFHKNGTIFRSNRLVNWSCALQSAISNIEVDQKELEGRTLLPVPGYPEKVEFGVLISFSYKLEDGRTITVATTRIETMLGDVAVAVHPMDERYSDFVGKKLVHPFIPDREMTIIADDYVKMDFGTGAVKITPAHDHNDNDMGKRHNLPQINIFDDNGLVVGTGTKYDGMKRFDVRKQIVEDLKEIGQYVGTEDNPMVVPVCSRSKDIIEPLLKPQWYVDTDAMAKRACDVVTNKELKIIPDSHEKTWFRWLEDSRPWCISRQLWWGHRIPAYKATMTGEHKSFPNEEDYWVCGITEEEALAAAVEKFECGKDQISLEQDPDVLDTWFSSALFPFSAFGWPDENPELSRFFPGELLETGHDILFFWVARMVMFSLSLCDKLPFKEVYLHAMVRDAHGRKMSKSLGNVIDPRDVINGVTLKKLQESLLSGNLDAKEIKKAQDGQAADYPDGIPECGTDALRFALCAYTSQGRDINLDVKRVEGYRKFCNKLWNAIRFAQMQLGDDFVPSKDVLESKTGIDKWILSRLANCVEQCTSGFKNYDFPAITTAIYNFWLYELCDVYLETVKPIMWGDIGDASTKRAAQETLYTCLDVALKLSAPFMPYVTEELWQRLPRRAGDATPSIHVASYPDPTAFKRDEATESDIALMMNVVKQVRSLRGEYKLTNKQKTKTFLEVKSDASKQVLDSYSDFIRVLSNAEEIAFTKDIPAGCVLTVVNDDVNAHLLLKGVIDFEKEVVKMEKSRKGIENKISSQEKKMSAKDYATKVPEAVQAADKEKIESLRIELSEMDKAIEGIKKMLI</sequence>
<dbReference type="InterPro" id="IPR033705">
    <property type="entry name" value="Anticodon_Ia_Val"/>
</dbReference>
<evidence type="ECO:0000256" key="12">
    <source>
        <dbReference type="SAM" id="Coils"/>
    </source>
</evidence>
<dbReference type="Gene3D" id="1.10.730.10">
    <property type="entry name" value="Isoleucyl-tRNA Synthetase, Domain 1"/>
    <property type="match status" value="1"/>
</dbReference>
<dbReference type="SUPFAM" id="SSF47323">
    <property type="entry name" value="Anticodon-binding domain of a subclass of class I aminoacyl-tRNA synthetases"/>
    <property type="match status" value="1"/>
</dbReference>
<keyword evidence="5 11" id="KW-0067">ATP-binding</keyword>
<dbReference type="InterPro" id="IPR014729">
    <property type="entry name" value="Rossmann-like_a/b/a_fold"/>
</dbReference>
<dbReference type="SUPFAM" id="SSF47616">
    <property type="entry name" value="GST C-terminal domain-like"/>
    <property type="match status" value="1"/>
</dbReference>
<name>A0ABN7RPV5_OIKDI</name>
<dbReference type="InterPro" id="IPR002303">
    <property type="entry name" value="Valyl-tRNA_ligase"/>
</dbReference>
<dbReference type="InterPro" id="IPR037118">
    <property type="entry name" value="Val-tRNA_synth_C_sf"/>
</dbReference>
<evidence type="ECO:0000256" key="1">
    <source>
        <dbReference type="ARBA" id="ARBA00005594"/>
    </source>
</evidence>
<evidence type="ECO:0000313" key="15">
    <source>
        <dbReference type="EMBL" id="CAG5080332.1"/>
    </source>
</evidence>
<dbReference type="InterPro" id="IPR036282">
    <property type="entry name" value="Glutathione-S-Trfase_C_sf"/>
</dbReference>
<feature type="coiled-coil region" evidence="12">
    <location>
        <begin position="170"/>
        <end position="205"/>
    </location>
</feature>
<keyword evidence="4 11" id="KW-0547">Nucleotide-binding</keyword>
<dbReference type="InterPro" id="IPR004046">
    <property type="entry name" value="GST_C"/>
</dbReference>
<dbReference type="Gene3D" id="3.40.50.620">
    <property type="entry name" value="HUPs"/>
    <property type="match status" value="2"/>
</dbReference>
<evidence type="ECO:0000256" key="5">
    <source>
        <dbReference type="ARBA" id="ARBA00022840"/>
    </source>
</evidence>
<feature type="region of interest" description="Disordered" evidence="13">
    <location>
        <begin position="205"/>
        <end position="225"/>
    </location>
</feature>
<dbReference type="PANTHER" id="PTHR11946">
    <property type="entry name" value="VALYL-TRNA SYNTHETASES"/>
    <property type="match status" value="1"/>
</dbReference>
<dbReference type="SUPFAM" id="SSF52374">
    <property type="entry name" value="Nucleotidylyl transferase"/>
    <property type="match status" value="1"/>
</dbReference>
<organism evidence="15 16">
    <name type="scientific">Oikopleura dioica</name>
    <name type="common">Tunicate</name>
    <dbReference type="NCBI Taxonomy" id="34765"/>
    <lineage>
        <taxon>Eukaryota</taxon>
        <taxon>Metazoa</taxon>
        <taxon>Chordata</taxon>
        <taxon>Tunicata</taxon>
        <taxon>Appendicularia</taxon>
        <taxon>Copelata</taxon>
        <taxon>Oikopleuridae</taxon>
        <taxon>Oikopleura</taxon>
    </lineage>
</organism>
<evidence type="ECO:0000256" key="3">
    <source>
        <dbReference type="ARBA" id="ARBA00022598"/>
    </source>
</evidence>
<dbReference type="InterPro" id="IPR010978">
    <property type="entry name" value="tRNA-bd_arm"/>
</dbReference>
<gene>
    <name evidence="15" type="ORF">OKIOD_LOCUS1100</name>
</gene>
<dbReference type="NCBIfam" id="TIGR00422">
    <property type="entry name" value="valS"/>
    <property type="match status" value="1"/>
</dbReference>
<dbReference type="PRINTS" id="PR00986">
    <property type="entry name" value="TRNASYNTHVAL"/>
</dbReference>
<dbReference type="EMBL" id="OU015568">
    <property type="protein sequence ID" value="CAG5080332.1"/>
    <property type="molecule type" value="Genomic_DNA"/>
</dbReference>
<dbReference type="Pfam" id="PF14497">
    <property type="entry name" value="GST_C_3"/>
    <property type="match status" value="1"/>
</dbReference>
<dbReference type="InterPro" id="IPR013155">
    <property type="entry name" value="M/V/L/I-tRNA-synth_anticd-bd"/>
</dbReference>
<dbReference type="InterPro" id="IPR002300">
    <property type="entry name" value="aa-tRNA-synth_Ia"/>
</dbReference>
<dbReference type="InterPro" id="IPR009080">
    <property type="entry name" value="tRNAsynth_Ia_anticodon-bd"/>
</dbReference>
<dbReference type="InterPro" id="IPR010987">
    <property type="entry name" value="Glutathione-S-Trfase_C-like"/>
</dbReference>
<dbReference type="InterPro" id="IPR001412">
    <property type="entry name" value="aa-tRNA-synth_I_CS"/>
</dbReference>
<evidence type="ECO:0000256" key="8">
    <source>
        <dbReference type="ARBA" id="ARBA00024407"/>
    </source>
</evidence>
<feature type="domain" description="GST C-terminal" evidence="14">
    <location>
        <begin position="42"/>
        <end position="168"/>
    </location>
</feature>
<keyword evidence="16" id="KW-1185">Reference proteome</keyword>
<evidence type="ECO:0000256" key="10">
    <source>
        <dbReference type="ARBA" id="ARBA00047552"/>
    </source>
</evidence>
<evidence type="ECO:0000313" key="16">
    <source>
        <dbReference type="Proteomes" id="UP001158576"/>
    </source>
</evidence>
<keyword evidence="6 11" id="KW-0648">Protein biosynthesis</keyword>
<proteinExistence type="inferred from homology"/>
<dbReference type="Pfam" id="PF08264">
    <property type="entry name" value="Anticodon_1"/>
    <property type="match status" value="1"/>
</dbReference>
<dbReference type="CDD" id="cd07962">
    <property type="entry name" value="Anticodon_Ia_Val"/>
    <property type="match status" value="1"/>
</dbReference>
<accession>A0ABN7RPV5</accession>
<dbReference type="PANTHER" id="PTHR11946:SF109">
    <property type="entry name" value="VALINE--TRNA LIGASE"/>
    <property type="match status" value="1"/>
</dbReference>
<dbReference type="NCBIfam" id="NF004349">
    <property type="entry name" value="PRK05729.1"/>
    <property type="match status" value="1"/>
</dbReference>
<feature type="compositionally biased region" description="Basic and acidic residues" evidence="13">
    <location>
        <begin position="205"/>
        <end position="221"/>
    </location>
</feature>
<comment type="catalytic activity">
    <reaction evidence="10">
        <text>tRNA(Val) + L-valine + ATP = L-valyl-tRNA(Val) + AMP + diphosphate</text>
        <dbReference type="Rhea" id="RHEA:10704"/>
        <dbReference type="Rhea" id="RHEA-COMP:9672"/>
        <dbReference type="Rhea" id="RHEA-COMP:9708"/>
        <dbReference type="ChEBI" id="CHEBI:30616"/>
        <dbReference type="ChEBI" id="CHEBI:33019"/>
        <dbReference type="ChEBI" id="CHEBI:57762"/>
        <dbReference type="ChEBI" id="CHEBI:78442"/>
        <dbReference type="ChEBI" id="CHEBI:78537"/>
        <dbReference type="ChEBI" id="CHEBI:456215"/>
        <dbReference type="EC" id="6.1.1.9"/>
    </reaction>
</comment>
<dbReference type="HAMAP" id="MF_02004">
    <property type="entry name" value="Val_tRNA_synth_type1"/>
    <property type="match status" value="1"/>
</dbReference>
<reference evidence="15 16" key="1">
    <citation type="submission" date="2021-04" db="EMBL/GenBank/DDBJ databases">
        <authorList>
            <person name="Bliznina A."/>
        </authorList>
    </citation>
    <scope>NUCLEOTIDE SEQUENCE [LARGE SCALE GENOMIC DNA]</scope>
</reference>
<evidence type="ECO:0000256" key="7">
    <source>
        <dbReference type="ARBA" id="ARBA00023146"/>
    </source>
</evidence>
<dbReference type="SUPFAM" id="SSF50677">
    <property type="entry name" value="ValRS/IleRS/LeuRS editing domain"/>
    <property type="match status" value="1"/>
</dbReference>
<dbReference type="CDD" id="cd00817">
    <property type="entry name" value="ValRS_core"/>
    <property type="match status" value="1"/>
</dbReference>
<evidence type="ECO:0000256" key="11">
    <source>
        <dbReference type="RuleBase" id="RU363035"/>
    </source>
</evidence>
<dbReference type="Gene3D" id="1.10.287.380">
    <property type="entry name" value="Valyl-tRNA synthetase, C-terminal domain"/>
    <property type="match status" value="1"/>
</dbReference>
<evidence type="ECO:0000259" key="14">
    <source>
        <dbReference type="PROSITE" id="PS50405"/>
    </source>
</evidence>